<reference evidence="1" key="1">
    <citation type="submission" date="2020-07" db="EMBL/GenBank/DDBJ databases">
        <authorList>
            <person name="Pettersson B.M.F."/>
            <person name="Behra P.R.K."/>
            <person name="Ramesh M."/>
            <person name="Das S."/>
            <person name="Dasgupta S."/>
            <person name="Kirsebom L.A."/>
        </authorList>
    </citation>
    <scope>NUCLEOTIDE SEQUENCE</scope>
    <source>
        <strain evidence="1">DSM 44615</strain>
    </source>
</reference>
<evidence type="ECO:0000313" key="1">
    <source>
        <dbReference type="EMBL" id="MCV7172369.1"/>
    </source>
</evidence>
<gene>
    <name evidence="1" type="ORF">H7I41_20850</name>
</gene>
<dbReference type="EMBL" id="JACKSJ010000182">
    <property type="protein sequence ID" value="MCV7172369.1"/>
    <property type="molecule type" value="Genomic_DNA"/>
</dbReference>
<protein>
    <submittedName>
        <fullName evidence="1">Uncharacterized protein</fullName>
    </submittedName>
</protein>
<comment type="caution">
    <text evidence="1">The sequence shown here is derived from an EMBL/GenBank/DDBJ whole genome shotgun (WGS) entry which is preliminary data.</text>
</comment>
<organism evidence="1 2">
    <name type="scientific">[Mycobacterium] manitobense</name>
    <dbReference type="NCBI Taxonomy" id="190147"/>
    <lineage>
        <taxon>Bacteria</taxon>
        <taxon>Bacillati</taxon>
        <taxon>Actinomycetota</taxon>
        <taxon>Actinomycetes</taxon>
        <taxon>Mycobacteriales</taxon>
        <taxon>Mycobacteriaceae</taxon>
        <taxon>Mycolicibacterium</taxon>
    </lineage>
</organism>
<reference evidence="1" key="2">
    <citation type="journal article" date="2022" name="BMC Genomics">
        <title>Comparative genome analysis of mycobacteria focusing on tRNA and non-coding RNA.</title>
        <authorList>
            <person name="Behra P.R.K."/>
            <person name="Pettersson B.M.F."/>
            <person name="Ramesh M."/>
            <person name="Das S."/>
            <person name="Dasgupta S."/>
            <person name="Kirsebom L.A."/>
        </authorList>
    </citation>
    <scope>NUCLEOTIDE SEQUENCE</scope>
    <source>
        <strain evidence="1">DSM 44615</strain>
    </source>
</reference>
<evidence type="ECO:0000313" key="2">
    <source>
        <dbReference type="Proteomes" id="UP001140293"/>
    </source>
</evidence>
<dbReference type="RefSeq" id="WP_264014543.1">
    <property type="nucleotide sequence ID" value="NZ_JACKSJ010000182.1"/>
</dbReference>
<proteinExistence type="predicted"/>
<sequence>MTPAHPNTSAAATPGQEQLPASHLKIVKLELSPQDSPRYDVRLQLCRPLTNYELHELEVHRSIGLDVSADDPSQLIATHTTVEDVQDRLPEFHGLLTTASADAHAAQAAADLARDAVVAEESRRQTVISEANSALGACPHTHAVSAV</sequence>
<dbReference type="Proteomes" id="UP001140293">
    <property type="component" value="Unassembled WGS sequence"/>
</dbReference>
<keyword evidence="2" id="KW-1185">Reference proteome</keyword>
<dbReference type="AlphaFoldDB" id="A0A9X2YSE3"/>
<accession>A0A9X2YSE3</accession>
<name>A0A9X2YSE3_9MYCO</name>